<evidence type="ECO:0000256" key="2">
    <source>
        <dbReference type="ARBA" id="ARBA00022618"/>
    </source>
</evidence>
<keyword evidence="4 5" id="KW-0131">Cell cycle</keyword>
<keyword evidence="7" id="KW-1185">Reference proteome</keyword>
<gene>
    <name evidence="5" type="primary">scpB</name>
    <name evidence="6" type="ORF">EDD73_11535</name>
</gene>
<evidence type="ECO:0000313" key="6">
    <source>
        <dbReference type="EMBL" id="TCP63789.1"/>
    </source>
</evidence>
<protein>
    <recommendedName>
        <fullName evidence="5">Segregation and condensation protein B</fullName>
    </recommendedName>
</protein>
<evidence type="ECO:0000256" key="1">
    <source>
        <dbReference type="ARBA" id="ARBA00022490"/>
    </source>
</evidence>
<dbReference type="InterPro" id="IPR005234">
    <property type="entry name" value="ScpB_csome_segregation"/>
</dbReference>
<dbReference type="SUPFAM" id="SSF46785">
    <property type="entry name" value="Winged helix' DNA-binding domain"/>
    <property type="match status" value="2"/>
</dbReference>
<dbReference type="EMBL" id="SLXT01000015">
    <property type="protein sequence ID" value="TCP63789.1"/>
    <property type="molecule type" value="Genomic_DNA"/>
</dbReference>
<evidence type="ECO:0000256" key="3">
    <source>
        <dbReference type="ARBA" id="ARBA00022829"/>
    </source>
</evidence>
<dbReference type="HAMAP" id="MF_01804">
    <property type="entry name" value="ScpB"/>
    <property type="match status" value="1"/>
</dbReference>
<comment type="subcellular location">
    <subcellularLocation>
        <location evidence="5">Cytoplasm</location>
    </subcellularLocation>
    <text evidence="5">Associated with two foci at the outer edges of the nucleoid region in young cells, and at four foci within both cell halves in older cells.</text>
</comment>
<evidence type="ECO:0000256" key="4">
    <source>
        <dbReference type="ARBA" id="ARBA00023306"/>
    </source>
</evidence>
<comment type="similarity">
    <text evidence="5">Belongs to the ScpB family.</text>
</comment>
<dbReference type="OrthoDB" id="9806226at2"/>
<dbReference type="PIRSF" id="PIRSF019345">
    <property type="entry name" value="ScpB"/>
    <property type="match status" value="1"/>
</dbReference>
<dbReference type="GO" id="GO:0005737">
    <property type="term" value="C:cytoplasm"/>
    <property type="evidence" value="ECO:0007669"/>
    <property type="project" value="UniProtKB-SubCell"/>
</dbReference>
<dbReference type="Proteomes" id="UP000294813">
    <property type="component" value="Unassembled WGS sequence"/>
</dbReference>
<proteinExistence type="inferred from homology"/>
<dbReference type="Gene3D" id="1.10.10.10">
    <property type="entry name" value="Winged helix-like DNA-binding domain superfamily/Winged helix DNA-binding domain"/>
    <property type="match status" value="2"/>
</dbReference>
<reference evidence="6 7" key="1">
    <citation type="submission" date="2019-03" db="EMBL/GenBank/DDBJ databases">
        <title>Genomic Encyclopedia of Type Strains, Phase IV (KMG-IV): sequencing the most valuable type-strain genomes for metagenomic binning, comparative biology and taxonomic classification.</title>
        <authorList>
            <person name="Goeker M."/>
        </authorList>
    </citation>
    <scope>NUCLEOTIDE SEQUENCE [LARGE SCALE GENOMIC DNA]</scope>
    <source>
        <strain evidence="6 7">DSM 11170</strain>
    </source>
</reference>
<keyword evidence="2 5" id="KW-0132">Cell division</keyword>
<accession>A0A4R2RMA5</accession>
<comment type="caution">
    <text evidence="6">The sequence shown here is derived from an EMBL/GenBank/DDBJ whole genome shotgun (WGS) entry which is preliminary data.</text>
</comment>
<dbReference type="RefSeq" id="WP_131919459.1">
    <property type="nucleotide sequence ID" value="NZ_JAOQNU010000014.1"/>
</dbReference>
<sequence length="188" mass="20913">MFAQEMKGAVEALLFVSGEPLPLETLAKITGIEAGELAELLAGMAEEYAGQKRGWRLEEVAGGYRLVTCPEYAPYIEQLLQHPKAGLSHAALETLAIIAYRQPVTRLEIEQIRGVKADHSLANLLGKNLICEVGRKETLGRPILYGTTEEFLRHFGLRQTEELPKLDEVFVQEEIPLFAEQPVGDEKE</sequence>
<evidence type="ECO:0000313" key="7">
    <source>
        <dbReference type="Proteomes" id="UP000294813"/>
    </source>
</evidence>
<comment type="function">
    <text evidence="5">Participates in chromosomal partition during cell division. May act via the formation of a condensin-like complex containing Smc and ScpA that pull DNA away from mid-cell into both cell halves.</text>
</comment>
<dbReference type="Pfam" id="PF04079">
    <property type="entry name" value="SMC_ScpB"/>
    <property type="match status" value="1"/>
</dbReference>
<dbReference type="PANTHER" id="PTHR34298:SF2">
    <property type="entry name" value="SEGREGATION AND CONDENSATION PROTEIN B"/>
    <property type="match status" value="1"/>
</dbReference>
<dbReference type="GO" id="GO:0051301">
    <property type="term" value="P:cell division"/>
    <property type="evidence" value="ECO:0007669"/>
    <property type="project" value="UniProtKB-KW"/>
</dbReference>
<evidence type="ECO:0000256" key="5">
    <source>
        <dbReference type="HAMAP-Rule" id="MF_01804"/>
    </source>
</evidence>
<organism evidence="6 7">
    <name type="scientific">Heliophilum fasciatum</name>
    <dbReference type="NCBI Taxonomy" id="35700"/>
    <lineage>
        <taxon>Bacteria</taxon>
        <taxon>Bacillati</taxon>
        <taxon>Bacillota</taxon>
        <taxon>Clostridia</taxon>
        <taxon>Eubacteriales</taxon>
        <taxon>Heliobacteriaceae</taxon>
        <taxon>Heliophilum</taxon>
    </lineage>
</organism>
<dbReference type="InterPro" id="IPR036390">
    <property type="entry name" value="WH_DNA-bd_sf"/>
</dbReference>
<keyword evidence="3 5" id="KW-0159">Chromosome partition</keyword>
<name>A0A4R2RMA5_9FIRM</name>
<comment type="subunit">
    <text evidence="5">Homodimer. Homodimerization may be required to stabilize the binding of ScpA to the Smc head domains. Component of a cohesin-like complex composed of ScpA, ScpB and the Smc homodimer, in which ScpA and ScpB bind to the head domain of Smc. The presence of the three proteins is required for the association of the complex with DNA.</text>
</comment>
<dbReference type="GO" id="GO:0051304">
    <property type="term" value="P:chromosome separation"/>
    <property type="evidence" value="ECO:0007669"/>
    <property type="project" value="InterPro"/>
</dbReference>
<keyword evidence="1 5" id="KW-0963">Cytoplasm</keyword>
<dbReference type="GO" id="GO:0006260">
    <property type="term" value="P:DNA replication"/>
    <property type="evidence" value="ECO:0007669"/>
    <property type="project" value="UniProtKB-UniRule"/>
</dbReference>
<dbReference type="AlphaFoldDB" id="A0A4R2RMA5"/>
<dbReference type="InterPro" id="IPR036388">
    <property type="entry name" value="WH-like_DNA-bd_sf"/>
</dbReference>
<dbReference type="PANTHER" id="PTHR34298">
    <property type="entry name" value="SEGREGATION AND CONDENSATION PROTEIN B"/>
    <property type="match status" value="1"/>
</dbReference>
<dbReference type="NCBIfam" id="TIGR00281">
    <property type="entry name" value="SMC-Scp complex subunit ScpB"/>
    <property type="match status" value="1"/>
</dbReference>